<dbReference type="SUPFAM" id="SSF53335">
    <property type="entry name" value="S-adenosyl-L-methionine-dependent methyltransferases"/>
    <property type="match status" value="1"/>
</dbReference>
<dbReference type="Proteomes" id="UP000002931">
    <property type="component" value="Unassembled WGS sequence"/>
</dbReference>
<organism evidence="2 3">
    <name type="scientific">Maritimibacter alkaliphilus HTCC2654</name>
    <dbReference type="NCBI Taxonomy" id="314271"/>
    <lineage>
        <taxon>Bacteria</taxon>
        <taxon>Pseudomonadati</taxon>
        <taxon>Pseudomonadota</taxon>
        <taxon>Alphaproteobacteria</taxon>
        <taxon>Rhodobacterales</taxon>
        <taxon>Roseobacteraceae</taxon>
        <taxon>Maritimibacter</taxon>
    </lineage>
</organism>
<dbReference type="HOGENOM" id="CLU_093128_0_0_5"/>
<dbReference type="AlphaFoldDB" id="A3VM53"/>
<comment type="caution">
    <text evidence="2">The sequence shown here is derived from an EMBL/GenBank/DDBJ whole genome shotgun (WGS) entry which is preliminary data.</text>
</comment>
<evidence type="ECO:0000256" key="1">
    <source>
        <dbReference type="SAM" id="MobiDB-lite"/>
    </source>
</evidence>
<dbReference type="STRING" id="314271.RB2654_06232"/>
<dbReference type="GO" id="GO:0008990">
    <property type="term" value="F:rRNA (guanine-N2-)-methyltransferase activity"/>
    <property type="evidence" value="ECO:0007669"/>
    <property type="project" value="InterPro"/>
</dbReference>
<reference evidence="2 3" key="1">
    <citation type="journal article" date="2010" name="J. Bacteriol.">
        <title>Genome sequences of Pelagibaca bermudensis HTCC2601T and Maritimibacter alkaliphilus HTCC2654T, the type strains of two marine Roseobacter genera.</title>
        <authorList>
            <person name="Thrash J.C."/>
            <person name="Cho J.C."/>
            <person name="Ferriera S."/>
            <person name="Johnson J."/>
            <person name="Vergin K.L."/>
            <person name="Giovannoni S.J."/>
        </authorList>
    </citation>
    <scope>NUCLEOTIDE SEQUENCE [LARGE SCALE GENOMIC DNA]</scope>
    <source>
        <strain evidence="2 3">HTCC2654</strain>
    </source>
</reference>
<accession>A3VM53</accession>
<keyword evidence="3" id="KW-1185">Reference proteome</keyword>
<dbReference type="CDD" id="cd02440">
    <property type="entry name" value="AdoMet_MTases"/>
    <property type="match status" value="1"/>
</dbReference>
<dbReference type="PANTHER" id="PTHR36112:SF1">
    <property type="entry name" value="RIBOSOMAL RNA SMALL SUBUNIT METHYLTRANSFERASE J"/>
    <property type="match status" value="1"/>
</dbReference>
<dbReference type="PANTHER" id="PTHR36112">
    <property type="entry name" value="RIBOSOMAL RNA SMALL SUBUNIT METHYLTRANSFERASE J"/>
    <property type="match status" value="1"/>
</dbReference>
<name>A3VM53_9RHOB</name>
<dbReference type="RefSeq" id="WP_008329770.1">
    <property type="nucleotide sequence ID" value="NZ_CH902578.1"/>
</dbReference>
<evidence type="ECO:0008006" key="4">
    <source>
        <dbReference type="Google" id="ProtNLM"/>
    </source>
</evidence>
<protein>
    <recommendedName>
        <fullName evidence="4">SAM-dependent methyltransferase</fullName>
    </recommendedName>
</protein>
<dbReference type="Pfam" id="PF04445">
    <property type="entry name" value="SAM_MT"/>
    <property type="match status" value="1"/>
</dbReference>
<dbReference type="InterPro" id="IPR007536">
    <property type="entry name" value="16SrRNA_methylTrfase_J"/>
</dbReference>
<sequence length="263" mass="28139">MADRLSTGDLFVTTRKKPDPDEVADAQGIAHRFALPFAERAGRSIAHHARETGRPVGLVVKREAITVVQGSRRLGFHPNLAARRVGDAGRTDHFIASSGISPGDHVLDCTCGMGADAIVAAQTVGPTGRVVALEADPILALIVARGLARYDAAPALIPAMRRIEHLAAHADTFLAAQPDDSFDIVALDPMFAWPQEGAHGLDLIRLFASDWSPSPATMEHAARVARRAVVMADGAPGPRLTALGVPIVSRDRRRWWGRIDRAS</sequence>
<dbReference type="eggNOG" id="COG0742">
    <property type="taxonomic scope" value="Bacteria"/>
</dbReference>
<feature type="region of interest" description="Disordered" evidence="1">
    <location>
        <begin position="1"/>
        <end position="22"/>
    </location>
</feature>
<evidence type="ECO:0000313" key="2">
    <source>
        <dbReference type="EMBL" id="EAQ10683.1"/>
    </source>
</evidence>
<dbReference type="Gene3D" id="3.40.50.150">
    <property type="entry name" value="Vaccinia Virus protein VP39"/>
    <property type="match status" value="1"/>
</dbReference>
<dbReference type="OrthoDB" id="9777638at2"/>
<evidence type="ECO:0000313" key="3">
    <source>
        <dbReference type="Proteomes" id="UP000002931"/>
    </source>
</evidence>
<gene>
    <name evidence="2" type="ORF">RB2654_06232</name>
</gene>
<proteinExistence type="predicted"/>
<dbReference type="EMBL" id="AAMT01000028">
    <property type="protein sequence ID" value="EAQ10683.1"/>
    <property type="molecule type" value="Genomic_DNA"/>
</dbReference>
<dbReference type="InterPro" id="IPR029063">
    <property type="entry name" value="SAM-dependent_MTases_sf"/>
</dbReference>